<sequence>MTSARSYTMTSRARSVEGTRRRILDASVALHHERLVADISLDDVAARAGVSVQTVLRHFGSRARLVEATVEHGRAAVVAERRTPVGDVDAAVRTIVDHYEQRGDGVLVMLAQESHQELMARVTTDGRRLHRTWVEEVFAPYLDASDDRVALTDLLVVATDVYTWKLLRRDRGLSRDLTENRIHHLVRSLLGTAGPAHP</sequence>
<dbReference type="Proteomes" id="UP000535511">
    <property type="component" value="Unassembled WGS sequence"/>
</dbReference>
<feature type="DNA-binding region" description="H-T-H motif" evidence="4">
    <location>
        <begin position="40"/>
        <end position="59"/>
    </location>
</feature>
<evidence type="ECO:0000256" key="2">
    <source>
        <dbReference type="ARBA" id="ARBA00023125"/>
    </source>
</evidence>
<dbReference type="GO" id="GO:0000976">
    <property type="term" value="F:transcription cis-regulatory region binding"/>
    <property type="evidence" value="ECO:0007669"/>
    <property type="project" value="TreeGrafter"/>
</dbReference>
<dbReference type="Pfam" id="PF00440">
    <property type="entry name" value="TetR_N"/>
    <property type="match status" value="1"/>
</dbReference>
<evidence type="ECO:0000313" key="6">
    <source>
        <dbReference type="EMBL" id="NYD40963.1"/>
    </source>
</evidence>
<dbReference type="PANTHER" id="PTHR30055:SF234">
    <property type="entry name" value="HTH-TYPE TRANSCRIPTIONAL REGULATOR BETI"/>
    <property type="match status" value="1"/>
</dbReference>
<feature type="domain" description="HTH tetR-type" evidence="5">
    <location>
        <begin position="17"/>
        <end position="77"/>
    </location>
</feature>
<protein>
    <submittedName>
        <fullName evidence="6">AcrR family transcriptional regulator</fullName>
    </submittedName>
</protein>
<keyword evidence="1" id="KW-0805">Transcription regulation</keyword>
<organism evidence="6 7">
    <name type="scientific">Nocardioides panaciterrulae</name>
    <dbReference type="NCBI Taxonomy" id="661492"/>
    <lineage>
        <taxon>Bacteria</taxon>
        <taxon>Bacillati</taxon>
        <taxon>Actinomycetota</taxon>
        <taxon>Actinomycetes</taxon>
        <taxon>Propionibacteriales</taxon>
        <taxon>Nocardioidaceae</taxon>
        <taxon>Nocardioides</taxon>
    </lineage>
</organism>
<keyword evidence="2 4" id="KW-0238">DNA-binding</keyword>
<dbReference type="PROSITE" id="PS50977">
    <property type="entry name" value="HTH_TETR_2"/>
    <property type="match status" value="1"/>
</dbReference>
<dbReference type="AlphaFoldDB" id="A0A7Y9E4B6"/>
<dbReference type="InterPro" id="IPR050109">
    <property type="entry name" value="HTH-type_TetR-like_transc_reg"/>
</dbReference>
<dbReference type="InterPro" id="IPR009057">
    <property type="entry name" value="Homeodomain-like_sf"/>
</dbReference>
<dbReference type="GO" id="GO:0003700">
    <property type="term" value="F:DNA-binding transcription factor activity"/>
    <property type="evidence" value="ECO:0007669"/>
    <property type="project" value="TreeGrafter"/>
</dbReference>
<proteinExistence type="predicted"/>
<dbReference type="Gene3D" id="1.10.357.10">
    <property type="entry name" value="Tetracycline Repressor, domain 2"/>
    <property type="match status" value="1"/>
</dbReference>
<dbReference type="EMBL" id="JACCBG010000001">
    <property type="protein sequence ID" value="NYD40963.1"/>
    <property type="molecule type" value="Genomic_DNA"/>
</dbReference>
<evidence type="ECO:0000313" key="7">
    <source>
        <dbReference type="Proteomes" id="UP000535511"/>
    </source>
</evidence>
<dbReference type="SUPFAM" id="SSF46689">
    <property type="entry name" value="Homeodomain-like"/>
    <property type="match status" value="1"/>
</dbReference>
<accession>A0A7Y9E4B6</accession>
<name>A0A7Y9E4B6_9ACTN</name>
<keyword evidence="7" id="KW-1185">Reference proteome</keyword>
<dbReference type="InterPro" id="IPR001647">
    <property type="entry name" value="HTH_TetR"/>
</dbReference>
<reference evidence="6 7" key="1">
    <citation type="submission" date="2020-07" db="EMBL/GenBank/DDBJ databases">
        <title>Sequencing the genomes of 1000 actinobacteria strains.</title>
        <authorList>
            <person name="Klenk H.-P."/>
        </authorList>
    </citation>
    <scope>NUCLEOTIDE SEQUENCE [LARGE SCALE GENOMIC DNA]</scope>
    <source>
        <strain evidence="6 7">DSM 21350</strain>
    </source>
</reference>
<comment type="caution">
    <text evidence="6">The sequence shown here is derived from an EMBL/GenBank/DDBJ whole genome shotgun (WGS) entry which is preliminary data.</text>
</comment>
<evidence type="ECO:0000256" key="3">
    <source>
        <dbReference type="ARBA" id="ARBA00023163"/>
    </source>
</evidence>
<evidence type="ECO:0000256" key="4">
    <source>
        <dbReference type="PROSITE-ProRule" id="PRU00335"/>
    </source>
</evidence>
<dbReference type="RefSeq" id="WP_179662777.1">
    <property type="nucleotide sequence ID" value="NZ_JACCBG010000001.1"/>
</dbReference>
<evidence type="ECO:0000259" key="5">
    <source>
        <dbReference type="PROSITE" id="PS50977"/>
    </source>
</evidence>
<gene>
    <name evidence="6" type="ORF">BJZ21_001046</name>
</gene>
<keyword evidence="3" id="KW-0804">Transcription</keyword>
<evidence type="ECO:0000256" key="1">
    <source>
        <dbReference type="ARBA" id="ARBA00023015"/>
    </source>
</evidence>
<dbReference type="PANTHER" id="PTHR30055">
    <property type="entry name" value="HTH-TYPE TRANSCRIPTIONAL REGULATOR RUTR"/>
    <property type="match status" value="1"/>
</dbReference>